<gene>
    <name evidence="3" type="ORF">ACFFGN_23535</name>
</gene>
<dbReference type="PROSITE" id="PS51318">
    <property type="entry name" value="TAT"/>
    <property type="match status" value="1"/>
</dbReference>
<name>A0ABV6QR03_9ACTN</name>
<feature type="region of interest" description="Disordered" evidence="1">
    <location>
        <begin position="31"/>
        <end position="58"/>
    </location>
</feature>
<evidence type="ECO:0000256" key="2">
    <source>
        <dbReference type="SAM" id="SignalP"/>
    </source>
</evidence>
<reference evidence="3 4" key="1">
    <citation type="submission" date="2024-09" db="EMBL/GenBank/DDBJ databases">
        <authorList>
            <person name="Sun Q."/>
            <person name="Mori K."/>
        </authorList>
    </citation>
    <scope>NUCLEOTIDE SEQUENCE [LARGE SCALE GENOMIC DNA]</scope>
    <source>
        <strain evidence="3 4">CGMCC 1.15906</strain>
    </source>
</reference>
<evidence type="ECO:0000313" key="3">
    <source>
        <dbReference type="EMBL" id="MFC0627073.1"/>
    </source>
</evidence>
<proteinExistence type="predicted"/>
<dbReference type="RefSeq" id="WP_380051342.1">
    <property type="nucleotide sequence ID" value="NZ_JBHLTC010000030.1"/>
</dbReference>
<evidence type="ECO:0000256" key="1">
    <source>
        <dbReference type="SAM" id="MobiDB-lite"/>
    </source>
</evidence>
<accession>A0ABV6QR03</accession>
<sequence length="395" mass="43705">MPIETSKINRAQFLAGAAAVGVSLATPNQAAATPTQAGTTPNQVTAGATPNRTAAGRRPMHLNGVGYDTGTVFLGDDSRPTWNRGQMRAELRAIDKRLHANWVSLFGSDATRLTETAEEALNRGLTVSIQPRAFDRPQSYALEQLRQTACAAERLRHRHDPEVILVVGCEFMLFTPGIVPGADFYERVENLAKPDLDWPAIRRRMAVYVEKVVTVARKNFGGRITYGAAADLEAVNWNLFDIVGLDYYSYHEDPASHTAELAPFRKWRKPILVLEFGCCTSTGAAELGGMGWDVVDYTQDPPVIPAEVTRDEAEQARHLVNMVGVFEREGLLGASIYSFISPDAPHSASKEHDYDIASYSVVKTIRADHFDPTSPYRWEPKQSFKAVAKKYVRPR</sequence>
<dbReference type="Proteomes" id="UP001589890">
    <property type="component" value="Unassembled WGS sequence"/>
</dbReference>
<evidence type="ECO:0000313" key="4">
    <source>
        <dbReference type="Proteomes" id="UP001589890"/>
    </source>
</evidence>
<dbReference type="InterPro" id="IPR006311">
    <property type="entry name" value="TAT_signal"/>
</dbReference>
<feature type="chain" id="PRO_5047420186" description="Abortive phage infection protein" evidence="2">
    <location>
        <begin position="33"/>
        <end position="395"/>
    </location>
</feature>
<dbReference type="EMBL" id="JBHLTC010000030">
    <property type="protein sequence ID" value="MFC0627073.1"/>
    <property type="molecule type" value="Genomic_DNA"/>
</dbReference>
<organism evidence="3 4">
    <name type="scientific">Kribbella deserti</name>
    <dbReference type="NCBI Taxonomy" id="1926257"/>
    <lineage>
        <taxon>Bacteria</taxon>
        <taxon>Bacillati</taxon>
        <taxon>Actinomycetota</taxon>
        <taxon>Actinomycetes</taxon>
        <taxon>Propionibacteriales</taxon>
        <taxon>Kribbellaceae</taxon>
        <taxon>Kribbella</taxon>
    </lineage>
</organism>
<comment type="caution">
    <text evidence="3">The sequence shown here is derived from an EMBL/GenBank/DDBJ whole genome shotgun (WGS) entry which is preliminary data.</text>
</comment>
<dbReference type="Gene3D" id="3.20.20.80">
    <property type="entry name" value="Glycosidases"/>
    <property type="match status" value="1"/>
</dbReference>
<dbReference type="SUPFAM" id="SSF51445">
    <property type="entry name" value="(Trans)glycosidases"/>
    <property type="match status" value="1"/>
</dbReference>
<feature type="signal peptide" evidence="2">
    <location>
        <begin position="1"/>
        <end position="32"/>
    </location>
</feature>
<dbReference type="InterPro" id="IPR017853">
    <property type="entry name" value="GH"/>
</dbReference>
<feature type="compositionally biased region" description="Low complexity" evidence="1">
    <location>
        <begin position="31"/>
        <end position="43"/>
    </location>
</feature>
<protein>
    <recommendedName>
        <fullName evidence="5">Abortive phage infection protein</fullName>
    </recommendedName>
</protein>
<keyword evidence="2" id="KW-0732">Signal</keyword>
<evidence type="ECO:0008006" key="5">
    <source>
        <dbReference type="Google" id="ProtNLM"/>
    </source>
</evidence>
<keyword evidence="4" id="KW-1185">Reference proteome</keyword>